<evidence type="ECO:0000313" key="5">
    <source>
        <dbReference type="EMBL" id="MFA1553357.1"/>
    </source>
</evidence>
<organism evidence="5 6">
    <name type="scientific">Actinomadura chokoriensis</name>
    <dbReference type="NCBI Taxonomy" id="454156"/>
    <lineage>
        <taxon>Bacteria</taxon>
        <taxon>Bacillati</taxon>
        <taxon>Actinomycetota</taxon>
        <taxon>Actinomycetes</taxon>
        <taxon>Streptosporangiales</taxon>
        <taxon>Thermomonosporaceae</taxon>
        <taxon>Actinomadura</taxon>
    </lineage>
</organism>
<dbReference type="SUPFAM" id="SSF52540">
    <property type="entry name" value="P-loop containing nucleoside triphosphate hydrolases"/>
    <property type="match status" value="1"/>
</dbReference>
<evidence type="ECO:0000256" key="2">
    <source>
        <dbReference type="ARBA" id="ARBA00022741"/>
    </source>
</evidence>
<keyword evidence="6" id="KW-1185">Reference proteome</keyword>
<dbReference type="InterPro" id="IPR003593">
    <property type="entry name" value="AAA+_ATPase"/>
</dbReference>
<evidence type="ECO:0000256" key="1">
    <source>
        <dbReference type="ARBA" id="ARBA00022448"/>
    </source>
</evidence>
<proteinExistence type="predicted"/>
<evidence type="ECO:0000313" key="6">
    <source>
        <dbReference type="Proteomes" id="UP001569904"/>
    </source>
</evidence>
<protein>
    <submittedName>
        <fullName evidence="5">ATP-binding cassette domain-containing protein</fullName>
    </submittedName>
</protein>
<dbReference type="Gene3D" id="3.40.50.300">
    <property type="entry name" value="P-loop containing nucleotide triphosphate hydrolases"/>
    <property type="match status" value="1"/>
</dbReference>
<dbReference type="PROSITE" id="PS50893">
    <property type="entry name" value="ABC_TRANSPORTER_2"/>
    <property type="match status" value="1"/>
</dbReference>
<dbReference type="PANTHER" id="PTHR45772:SF1">
    <property type="entry name" value="ABC TRANSPORTER ATP-BINDING PROTEIN"/>
    <property type="match status" value="1"/>
</dbReference>
<reference evidence="5 6" key="1">
    <citation type="submission" date="2023-11" db="EMBL/GenBank/DDBJ databases">
        <title>Actinomadura monticuli sp. nov., isolated from volcanic ash.</title>
        <authorList>
            <person name="Lee S.D."/>
            <person name="Yang H."/>
            <person name="Kim I.S."/>
        </authorList>
    </citation>
    <scope>NUCLEOTIDE SEQUENCE [LARGE SCALE GENOMIC DNA]</scope>
    <source>
        <strain evidence="5 6">DSM 45346</strain>
    </source>
</reference>
<evidence type="ECO:0000256" key="3">
    <source>
        <dbReference type="ARBA" id="ARBA00022840"/>
    </source>
</evidence>
<dbReference type="Proteomes" id="UP001569904">
    <property type="component" value="Unassembled WGS sequence"/>
</dbReference>
<keyword evidence="1" id="KW-0813">Transport</keyword>
<accession>A0ABV4QTS4</accession>
<sequence>MSAEQPGRRLDVGNVDVRLGGVQILRGVTFDVRPGEVFGIVGPNGAGKTTILNVVDGIVRPTAGTVRYGDVDLCRVRPHRMRDHGIGRSLQSTHYFRDLTALQLVALGELPNSVVGALRFGGHRARRAKAAARDRSAEALRELGLERYAHRPLGELSSAVQKLVDIARAVVVGSELLLLDEPTSGVSGRERGAIGEALHRLRELGRTIVLIDHDPGFVTANCDRLMAMNFGEVLHVGLPDEVMNSDVVKRSYLGEAAEGGAGP</sequence>
<dbReference type="SMART" id="SM00382">
    <property type="entry name" value="AAA"/>
    <property type="match status" value="1"/>
</dbReference>
<dbReference type="Pfam" id="PF00005">
    <property type="entry name" value="ABC_tran"/>
    <property type="match status" value="1"/>
</dbReference>
<dbReference type="RefSeq" id="WP_371939753.1">
    <property type="nucleotide sequence ID" value="NZ_JAXCEH010000003.1"/>
</dbReference>
<dbReference type="InterPro" id="IPR003439">
    <property type="entry name" value="ABC_transporter-like_ATP-bd"/>
</dbReference>
<dbReference type="InterPro" id="IPR027417">
    <property type="entry name" value="P-loop_NTPase"/>
</dbReference>
<keyword evidence="3 5" id="KW-0067">ATP-binding</keyword>
<dbReference type="InterPro" id="IPR051120">
    <property type="entry name" value="ABC_AA/LPS_Transport"/>
</dbReference>
<feature type="domain" description="ABC transporter" evidence="4">
    <location>
        <begin position="10"/>
        <end position="255"/>
    </location>
</feature>
<dbReference type="EMBL" id="JAXCEH010000003">
    <property type="protein sequence ID" value="MFA1553357.1"/>
    <property type="molecule type" value="Genomic_DNA"/>
</dbReference>
<evidence type="ECO:0000259" key="4">
    <source>
        <dbReference type="PROSITE" id="PS50893"/>
    </source>
</evidence>
<dbReference type="GO" id="GO:0005524">
    <property type="term" value="F:ATP binding"/>
    <property type="evidence" value="ECO:0007669"/>
    <property type="project" value="UniProtKB-KW"/>
</dbReference>
<comment type="caution">
    <text evidence="5">The sequence shown here is derived from an EMBL/GenBank/DDBJ whole genome shotgun (WGS) entry which is preliminary data.</text>
</comment>
<name>A0ABV4QTS4_9ACTN</name>
<dbReference type="PANTHER" id="PTHR45772">
    <property type="entry name" value="CONSERVED COMPONENT OF ABC TRANSPORTER FOR NATURAL AMINO ACIDS-RELATED"/>
    <property type="match status" value="1"/>
</dbReference>
<gene>
    <name evidence="5" type="ORF">SM436_06600</name>
</gene>
<keyword evidence="2" id="KW-0547">Nucleotide-binding</keyword>